<dbReference type="PANTHER" id="PTHR31465">
    <property type="entry name" value="PROTEIN RTA1-RELATED"/>
    <property type="match status" value="1"/>
</dbReference>
<dbReference type="InterPro" id="IPR007568">
    <property type="entry name" value="RTA1"/>
</dbReference>
<dbReference type="PANTHER" id="PTHR31465:SF9">
    <property type="entry name" value="SPHINGOID LONG-CHAIN BASE TRANSPORTER RSB1"/>
    <property type="match status" value="1"/>
</dbReference>
<protein>
    <submittedName>
        <fullName evidence="7">RTA1 like protein-domain-containing protein</fullName>
    </submittedName>
</protein>
<evidence type="ECO:0000256" key="4">
    <source>
        <dbReference type="ARBA" id="ARBA00023136"/>
    </source>
</evidence>
<evidence type="ECO:0000256" key="6">
    <source>
        <dbReference type="SAM" id="Phobius"/>
    </source>
</evidence>
<organism evidence="7 8">
    <name type="scientific">Thelonectria olida</name>
    <dbReference type="NCBI Taxonomy" id="1576542"/>
    <lineage>
        <taxon>Eukaryota</taxon>
        <taxon>Fungi</taxon>
        <taxon>Dikarya</taxon>
        <taxon>Ascomycota</taxon>
        <taxon>Pezizomycotina</taxon>
        <taxon>Sordariomycetes</taxon>
        <taxon>Hypocreomycetidae</taxon>
        <taxon>Hypocreales</taxon>
        <taxon>Nectriaceae</taxon>
        <taxon>Thelonectria</taxon>
    </lineage>
</organism>
<comment type="subcellular location">
    <subcellularLocation>
        <location evidence="1">Membrane</location>
        <topology evidence="1">Multi-pass membrane protein</topology>
    </subcellularLocation>
</comment>
<keyword evidence="4 6" id="KW-0472">Membrane</keyword>
<feature type="transmembrane region" description="Helical" evidence="6">
    <location>
        <begin position="40"/>
        <end position="62"/>
    </location>
</feature>
<feature type="transmembrane region" description="Helical" evidence="6">
    <location>
        <begin position="199"/>
        <end position="216"/>
    </location>
</feature>
<dbReference type="GO" id="GO:0005886">
    <property type="term" value="C:plasma membrane"/>
    <property type="evidence" value="ECO:0007669"/>
    <property type="project" value="TreeGrafter"/>
</dbReference>
<proteinExistence type="predicted"/>
<dbReference type="Proteomes" id="UP000777438">
    <property type="component" value="Unassembled WGS sequence"/>
</dbReference>
<sequence>MADGFYSYDPNVGSNAFFLAAFLLLALVVPYLGFRSWTPLFSATLTTGLLAEALGFIGRVLLHAEGDNRTYLFLCLLGTVLGPTFISIAIFIVLPHILRIYGDHVSPIRPLVVGTVFWSLGIVVLIVELIGTIIVAYIKTGVARHSGARTLAVMLGVQTALLLACSGLHFWFTLGLSTRRGSLDARHYEVYTSSAFKKFTLAMEMASLLLIVYSVYRTVEFASGLSGTLYQSEAAFMVLSGAVPLVSAILLTAFHPGPIFGDVWAETTPNGFTSSSQPSLVLHPNGHPTHHRYDPNIRKQPSPMSQRPLRGSIGPPAGSPGLPANPKPVSKPSSPQAPQRVLSIVTTKASAERVERKSVPAPPRHLVDNEGLW</sequence>
<evidence type="ECO:0000256" key="1">
    <source>
        <dbReference type="ARBA" id="ARBA00004141"/>
    </source>
</evidence>
<feature type="transmembrane region" description="Helical" evidence="6">
    <location>
        <begin position="150"/>
        <end position="172"/>
    </location>
</feature>
<evidence type="ECO:0000256" key="5">
    <source>
        <dbReference type="SAM" id="MobiDB-lite"/>
    </source>
</evidence>
<name>A0A9P9AWI4_9HYPO</name>
<feature type="transmembrane region" description="Helical" evidence="6">
    <location>
        <begin position="71"/>
        <end position="97"/>
    </location>
</feature>
<dbReference type="Pfam" id="PF04479">
    <property type="entry name" value="RTA1"/>
    <property type="match status" value="1"/>
</dbReference>
<feature type="transmembrane region" description="Helical" evidence="6">
    <location>
        <begin position="236"/>
        <end position="254"/>
    </location>
</feature>
<evidence type="ECO:0000313" key="8">
    <source>
        <dbReference type="Proteomes" id="UP000777438"/>
    </source>
</evidence>
<feature type="transmembrane region" description="Helical" evidence="6">
    <location>
        <begin position="117"/>
        <end position="138"/>
    </location>
</feature>
<keyword evidence="2 6" id="KW-0812">Transmembrane</keyword>
<keyword evidence="3 6" id="KW-1133">Transmembrane helix</keyword>
<comment type="caution">
    <text evidence="7">The sequence shown here is derived from an EMBL/GenBank/DDBJ whole genome shotgun (WGS) entry which is preliminary data.</text>
</comment>
<feature type="region of interest" description="Disordered" evidence="5">
    <location>
        <begin position="271"/>
        <end position="373"/>
    </location>
</feature>
<reference evidence="7 8" key="1">
    <citation type="journal article" date="2021" name="Nat. Commun.">
        <title>Genetic determinants of endophytism in the Arabidopsis root mycobiome.</title>
        <authorList>
            <person name="Mesny F."/>
            <person name="Miyauchi S."/>
            <person name="Thiergart T."/>
            <person name="Pickel B."/>
            <person name="Atanasova L."/>
            <person name="Karlsson M."/>
            <person name="Huettel B."/>
            <person name="Barry K.W."/>
            <person name="Haridas S."/>
            <person name="Chen C."/>
            <person name="Bauer D."/>
            <person name="Andreopoulos W."/>
            <person name="Pangilinan J."/>
            <person name="LaButti K."/>
            <person name="Riley R."/>
            <person name="Lipzen A."/>
            <person name="Clum A."/>
            <person name="Drula E."/>
            <person name="Henrissat B."/>
            <person name="Kohler A."/>
            <person name="Grigoriev I.V."/>
            <person name="Martin F.M."/>
            <person name="Hacquard S."/>
        </authorList>
    </citation>
    <scope>NUCLEOTIDE SEQUENCE [LARGE SCALE GENOMIC DNA]</scope>
    <source>
        <strain evidence="7 8">MPI-CAGE-CH-0241</strain>
    </source>
</reference>
<evidence type="ECO:0000256" key="2">
    <source>
        <dbReference type="ARBA" id="ARBA00022692"/>
    </source>
</evidence>
<dbReference type="AlphaFoldDB" id="A0A9P9AWI4"/>
<feature type="transmembrane region" description="Helical" evidence="6">
    <location>
        <begin position="12"/>
        <end position="34"/>
    </location>
</feature>
<dbReference type="GO" id="GO:0000324">
    <property type="term" value="C:fungal-type vacuole"/>
    <property type="evidence" value="ECO:0007669"/>
    <property type="project" value="TreeGrafter"/>
</dbReference>
<gene>
    <name evidence="7" type="ORF">B0T10DRAFT_5459</name>
</gene>
<dbReference type="EMBL" id="JAGPYM010000001">
    <property type="protein sequence ID" value="KAH6899780.1"/>
    <property type="molecule type" value="Genomic_DNA"/>
</dbReference>
<dbReference type="OrthoDB" id="3358017at2759"/>
<keyword evidence="8" id="KW-1185">Reference proteome</keyword>
<accession>A0A9P9AWI4</accession>
<evidence type="ECO:0000256" key="3">
    <source>
        <dbReference type="ARBA" id="ARBA00022989"/>
    </source>
</evidence>
<evidence type="ECO:0000313" key="7">
    <source>
        <dbReference type="EMBL" id="KAH6899780.1"/>
    </source>
</evidence>